<evidence type="ECO:0000256" key="1">
    <source>
        <dbReference type="SAM" id="Phobius"/>
    </source>
</evidence>
<comment type="caution">
    <text evidence="2">The sequence shown here is derived from an EMBL/GenBank/DDBJ whole genome shotgun (WGS) entry which is preliminary data.</text>
</comment>
<keyword evidence="1" id="KW-0472">Membrane</keyword>
<evidence type="ECO:0000313" key="3">
    <source>
        <dbReference type="Proteomes" id="UP001223646"/>
    </source>
</evidence>
<protein>
    <submittedName>
        <fullName evidence="2">Uncharacterized protein</fullName>
    </submittedName>
</protein>
<reference evidence="2" key="2">
    <citation type="submission" date="2024-05" db="EMBL/GenBank/DDBJ databases">
        <authorList>
            <person name="Wolfe A."/>
        </authorList>
    </citation>
    <scope>NUCLEOTIDE SEQUENCE</scope>
    <source>
        <strain evidence="2">UMB1064</strain>
    </source>
</reference>
<reference evidence="2" key="1">
    <citation type="submission" date="2023-05" db="EMBL/GenBank/DDBJ databases">
        <authorList>
            <person name="Du J."/>
        </authorList>
    </citation>
    <scope>NUCLEOTIDE SEQUENCE</scope>
    <source>
        <strain evidence="2">UMB1064</strain>
    </source>
</reference>
<evidence type="ECO:0000313" key="2">
    <source>
        <dbReference type="EMBL" id="MEO3716812.1"/>
    </source>
</evidence>
<gene>
    <name evidence="2" type="ORF">QP460_004330</name>
</gene>
<accession>A0AAW9SJN5</accession>
<keyword evidence="1" id="KW-0812">Transmembrane</keyword>
<dbReference type="Proteomes" id="UP001223646">
    <property type="component" value="Unassembled WGS sequence"/>
</dbReference>
<proteinExistence type="predicted"/>
<dbReference type="RefSeq" id="WP_016422316.1">
    <property type="nucleotide sequence ID" value="NZ_CP102778.1"/>
</dbReference>
<sequence>MYAAFWRSLPGPWWVKAIITIVIAVIVFLLLMNYIFPWVAELIPSNDVSL</sequence>
<name>A0AAW9SJN5_CORAY</name>
<dbReference type="AlphaFoldDB" id="A0AAW9SJN5"/>
<feature type="transmembrane region" description="Helical" evidence="1">
    <location>
        <begin position="13"/>
        <end position="36"/>
    </location>
</feature>
<dbReference type="EMBL" id="JASOOY020000012">
    <property type="protein sequence ID" value="MEO3716812.1"/>
    <property type="molecule type" value="Genomic_DNA"/>
</dbReference>
<organism evidence="2 3">
    <name type="scientific">Corynebacterium amycolatum</name>
    <dbReference type="NCBI Taxonomy" id="43765"/>
    <lineage>
        <taxon>Bacteria</taxon>
        <taxon>Bacillati</taxon>
        <taxon>Actinomycetota</taxon>
        <taxon>Actinomycetes</taxon>
        <taxon>Mycobacteriales</taxon>
        <taxon>Corynebacteriaceae</taxon>
        <taxon>Corynebacterium</taxon>
    </lineage>
</organism>
<keyword evidence="1" id="KW-1133">Transmembrane helix</keyword>